<dbReference type="GO" id="GO:0047372">
    <property type="term" value="F:monoacylglycerol lipase activity"/>
    <property type="evidence" value="ECO:0007669"/>
    <property type="project" value="TreeGrafter"/>
</dbReference>
<dbReference type="GO" id="GO:0004620">
    <property type="term" value="F:phospholipase activity"/>
    <property type="evidence" value="ECO:0007669"/>
    <property type="project" value="TreeGrafter"/>
</dbReference>
<evidence type="ECO:0000259" key="6">
    <source>
        <dbReference type="PROSITE" id="PS51635"/>
    </source>
</evidence>
<evidence type="ECO:0000256" key="5">
    <source>
        <dbReference type="RuleBase" id="RU361262"/>
    </source>
</evidence>
<proteinExistence type="inferred from homology"/>
<comment type="caution">
    <text evidence="4">Lacks conserved residue(s) required for the propagation of feature annotation.</text>
</comment>
<dbReference type="EC" id="3.1.1.-" evidence="5"/>
<dbReference type="GO" id="GO:0051607">
    <property type="term" value="P:defense response to virus"/>
    <property type="evidence" value="ECO:0007669"/>
    <property type="project" value="EnsemblPlants"/>
</dbReference>
<dbReference type="GO" id="GO:0009626">
    <property type="term" value="P:plant-type hypersensitive response"/>
    <property type="evidence" value="ECO:0007669"/>
    <property type="project" value="EnsemblPlants"/>
</dbReference>
<dbReference type="GO" id="GO:0046686">
    <property type="term" value="P:response to cadmium ion"/>
    <property type="evidence" value="ECO:0007669"/>
    <property type="project" value="EnsemblPlants"/>
</dbReference>
<evidence type="ECO:0000256" key="1">
    <source>
        <dbReference type="ARBA" id="ARBA00010240"/>
    </source>
</evidence>
<keyword evidence="2 5" id="KW-0443">Lipid metabolism</keyword>
<dbReference type="GO" id="GO:0016020">
    <property type="term" value="C:membrane"/>
    <property type="evidence" value="ECO:0007669"/>
    <property type="project" value="EnsemblPlants"/>
</dbReference>
<dbReference type="InterPro" id="IPR002641">
    <property type="entry name" value="PNPLA_dom"/>
</dbReference>
<comment type="similarity">
    <text evidence="1 5">Belongs to the patatin family.</text>
</comment>
<accession>A0A5P1FC32</accession>
<gene>
    <name evidence="7" type="ORF">A4U43_C03F18540</name>
</gene>
<dbReference type="GO" id="GO:0005737">
    <property type="term" value="C:cytoplasm"/>
    <property type="evidence" value="ECO:0007669"/>
    <property type="project" value="EnsemblPlants"/>
</dbReference>
<feature type="short sequence motif" description="DGA/G" evidence="4">
    <location>
        <begin position="86"/>
        <end position="88"/>
    </location>
</feature>
<dbReference type="EMBL" id="CM007383">
    <property type="protein sequence ID" value="ONK75594.1"/>
    <property type="molecule type" value="Genomic_DNA"/>
</dbReference>
<keyword evidence="8" id="KW-1185">Reference proteome</keyword>
<feature type="domain" description="PNPLA" evidence="6">
    <location>
        <begin position="1"/>
        <end position="99"/>
    </location>
</feature>
<comment type="function">
    <text evidence="3">Possesses non-specific lipolytic acyl hydrolase (LAH) activity. Hydrolyzes phospholipids as well as galactolipids. May play a role in disease resistance.</text>
</comment>
<dbReference type="PROSITE" id="PS51635">
    <property type="entry name" value="PNPLA"/>
    <property type="match status" value="1"/>
</dbReference>
<evidence type="ECO:0000313" key="7">
    <source>
        <dbReference type="EMBL" id="ONK75594.1"/>
    </source>
</evidence>
<dbReference type="OMA" id="NEGLTCK"/>
<dbReference type="Pfam" id="PF01734">
    <property type="entry name" value="Patatin"/>
    <property type="match status" value="1"/>
</dbReference>
<dbReference type="PANTHER" id="PTHR32176:SF120">
    <property type="entry name" value="PATATIN"/>
    <property type="match status" value="1"/>
</dbReference>
<dbReference type="Gene3D" id="3.40.1090.10">
    <property type="entry name" value="Cytosolic phospholipase A2 catalytic domain"/>
    <property type="match status" value="2"/>
</dbReference>
<evidence type="ECO:0000256" key="4">
    <source>
        <dbReference type="PROSITE-ProRule" id="PRU01161"/>
    </source>
</evidence>
<dbReference type="GO" id="GO:0031408">
    <property type="term" value="P:oxylipin biosynthetic process"/>
    <property type="evidence" value="ECO:0007669"/>
    <property type="project" value="EnsemblPlants"/>
</dbReference>
<dbReference type="GO" id="GO:0016042">
    <property type="term" value="P:lipid catabolic process"/>
    <property type="evidence" value="ECO:0007669"/>
    <property type="project" value="UniProtKB-KW"/>
</dbReference>
<dbReference type="PANTHER" id="PTHR32176">
    <property type="entry name" value="XYLOSE ISOMERASE"/>
    <property type="match status" value="1"/>
</dbReference>
<comment type="function">
    <text evidence="5">Lipolytic acyl hydrolase (LAH).</text>
</comment>
<protein>
    <recommendedName>
        <fullName evidence="5">Patatin</fullName>
        <ecNumber evidence="5">3.1.1.-</ecNumber>
    </recommendedName>
</protein>
<keyword evidence="5" id="KW-0442">Lipid degradation</keyword>
<evidence type="ECO:0000256" key="3">
    <source>
        <dbReference type="ARBA" id="ARBA00025642"/>
    </source>
</evidence>
<comment type="domain">
    <text evidence="5">The nitrogen atoms of the two glycine residues in the GGXR motif define the oxyanion hole, and stabilize the oxyanion that forms during the nucleophilic attack by the catalytic serine during substrate cleavage.</text>
</comment>
<keyword evidence="5" id="KW-0378">Hydrolase</keyword>
<reference evidence="8" key="1">
    <citation type="journal article" date="2017" name="Nat. Commun.">
        <title>The asparagus genome sheds light on the origin and evolution of a young Y chromosome.</title>
        <authorList>
            <person name="Harkess A."/>
            <person name="Zhou J."/>
            <person name="Xu C."/>
            <person name="Bowers J.E."/>
            <person name="Van der Hulst R."/>
            <person name="Ayyampalayam S."/>
            <person name="Mercati F."/>
            <person name="Riccardi P."/>
            <person name="McKain M.R."/>
            <person name="Kakrana A."/>
            <person name="Tang H."/>
            <person name="Ray J."/>
            <person name="Groenendijk J."/>
            <person name="Arikit S."/>
            <person name="Mathioni S.M."/>
            <person name="Nakano M."/>
            <person name="Shan H."/>
            <person name="Telgmann-Rauber A."/>
            <person name="Kanno A."/>
            <person name="Yue Z."/>
            <person name="Chen H."/>
            <person name="Li W."/>
            <person name="Chen Y."/>
            <person name="Xu X."/>
            <person name="Zhang Y."/>
            <person name="Luo S."/>
            <person name="Chen H."/>
            <person name="Gao J."/>
            <person name="Mao Z."/>
            <person name="Pires J.C."/>
            <person name="Luo M."/>
            <person name="Kudrna D."/>
            <person name="Wing R.A."/>
            <person name="Meyers B.C."/>
            <person name="Yi K."/>
            <person name="Kong H."/>
            <person name="Lavrijsen P."/>
            <person name="Sunseri F."/>
            <person name="Falavigna A."/>
            <person name="Ye Y."/>
            <person name="Leebens-Mack J.H."/>
            <person name="Chen G."/>
        </authorList>
    </citation>
    <scope>NUCLEOTIDE SEQUENCE [LARGE SCALE GENOMIC DNA]</scope>
    <source>
        <strain evidence="8">cv. DH0086</strain>
    </source>
</reference>
<dbReference type="InterPro" id="IPR016035">
    <property type="entry name" value="Acyl_Trfase/lysoPLipase"/>
</dbReference>
<dbReference type="GO" id="GO:0042802">
    <property type="term" value="F:identical protein binding"/>
    <property type="evidence" value="ECO:0007669"/>
    <property type="project" value="EnsemblPlants"/>
</dbReference>
<organism evidence="7 8">
    <name type="scientific">Asparagus officinalis</name>
    <name type="common">Garden asparagus</name>
    <dbReference type="NCBI Taxonomy" id="4686"/>
    <lineage>
        <taxon>Eukaryota</taxon>
        <taxon>Viridiplantae</taxon>
        <taxon>Streptophyta</taxon>
        <taxon>Embryophyta</taxon>
        <taxon>Tracheophyta</taxon>
        <taxon>Spermatophyta</taxon>
        <taxon>Magnoliopsida</taxon>
        <taxon>Liliopsida</taxon>
        <taxon>Asparagales</taxon>
        <taxon>Asparagaceae</taxon>
        <taxon>Asparagoideae</taxon>
        <taxon>Asparagus</taxon>
    </lineage>
</organism>
<name>A0A5P1FC32_ASPOF</name>
<evidence type="ECO:0000256" key="2">
    <source>
        <dbReference type="ARBA" id="ARBA00023098"/>
    </source>
</evidence>
<evidence type="ECO:0000313" key="8">
    <source>
        <dbReference type="Proteomes" id="UP000243459"/>
    </source>
</evidence>
<dbReference type="SUPFAM" id="SSF52151">
    <property type="entry name" value="FabD/lysophospholipase-like"/>
    <property type="match status" value="1"/>
</dbReference>
<dbReference type="GO" id="GO:0071456">
    <property type="term" value="P:cellular response to hypoxia"/>
    <property type="evidence" value="ECO:0007669"/>
    <property type="project" value="EnsemblPlants"/>
</dbReference>
<dbReference type="Gramene" id="ONK75594">
    <property type="protein sequence ID" value="ONK75594"/>
    <property type="gene ID" value="A4U43_C03F18540"/>
</dbReference>
<dbReference type="AlphaFoldDB" id="A0A5P1FC32"/>
<sequence>MASPMIIDQPRFITVLSIDGGGVRGIIPGKFLECLESHLQAKREVWKNPPLSDVCLATSAAPTYLPPHGFVTHDSEGKKHEFNLVDGGVAANNPTLATMNIIAKETLLTNEPSIKVPDPKNTSYLVISLGTGIRVEGDRSKFTAEAAAKWGVIGWMVQNNQPLIEVFQESSADLVDLHMTTLFNAIKAQNRFLRIQGNIPADAAELDNAKEENLKALEKVATELLEEEVSHKHEDSVITFLSAISVNIKKKTNKDVLYEFALLLSKEKKLRQASKAKK</sequence>
<dbReference type="Proteomes" id="UP000243459">
    <property type="component" value="Chromosome 3"/>
</dbReference>